<gene>
    <name evidence="3" type="ordered locus">MSMEI_1114</name>
</gene>
<keyword evidence="1" id="KW-1133">Transmembrane helix</keyword>
<name>I7FXM4_MYCS2</name>
<dbReference type="PATRIC" id="fig|246196.56.peg.1147"/>
<dbReference type="InterPro" id="IPR003399">
    <property type="entry name" value="Mce/MlaD"/>
</dbReference>
<dbReference type="PANTHER" id="PTHR33371">
    <property type="entry name" value="INTERMEMBRANE PHOSPHOLIPID TRANSPORT SYSTEM BINDING PROTEIN MLAD-RELATED"/>
    <property type="match status" value="1"/>
</dbReference>
<reference evidence="3 4" key="1">
    <citation type="journal article" date="2007" name="Genome Biol.">
        <title>Interrupted coding sequences in Mycobacterium smegmatis: authentic mutations or sequencing errors?</title>
        <authorList>
            <person name="Deshayes C."/>
            <person name="Perrodou E."/>
            <person name="Gallien S."/>
            <person name="Euphrasie D."/>
            <person name="Schaeffer C."/>
            <person name="Van-Dorsselaer A."/>
            <person name="Poch O."/>
            <person name="Lecompte O."/>
            <person name="Reyrat J.M."/>
        </authorList>
    </citation>
    <scope>NUCLEOTIDE SEQUENCE [LARGE SCALE GENOMIC DNA]</scope>
    <source>
        <strain evidence="4">ATCC 700084 / mc(2)155</strain>
    </source>
</reference>
<dbReference type="KEGG" id="msg:MSMEI_1114"/>
<dbReference type="InterPro" id="IPR005693">
    <property type="entry name" value="Mce"/>
</dbReference>
<protein>
    <submittedName>
        <fullName evidence="3">MCE-family protein Mce5D</fullName>
    </submittedName>
</protein>
<evidence type="ECO:0000313" key="3">
    <source>
        <dbReference type="EMBL" id="AFP37592.1"/>
    </source>
</evidence>
<dbReference type="Proteomes" id="UP000006158">
    <property type="component" value="Chromosome"/>
</dbReference>
<dbReference type="AlphaFoldDB" id="I7FXM4"/>
<organism evidence="3 4">
    <name type="scientific">Mycolicibacterium smegmatis (strain ATCC 700084 / mc(2)155)</name>
    <name type="common">Mycobacterium smegmatis</name>
    <dbReference type="NCBI Taxonomy" id="246196"/>
    <lineage>
        <taxon>Bacteria</taxon>
        <taxon>Bacillati</taxon>
        <taxon>Actinomycetota</taxon>
        <taxon>Actinomycetes</taxon>
        <taxon>Mycobacteriales</taxon>
        <taxon>Mycobacteriaceae</taxon>
        <taxon>Mycolicibacterium</taxon>
    </lineage>
</organism>
<feature type="transmembrane region" description="Helical" evidence="1">
    <location>
        <begin position="28"/>
        <end position="50"/>
    </location>
</feature>
<reference evidence="3 4" key="2">
    <citation type="journal article" date="2009" name="Genome Res.">
        <title>Ortho-proteogenomics: multiple proteomes investigation through orthology and a new MS-based protocol.</title>
        <authorList>
            <person name="Gallien S."/>
            <person name="Perrodou E."/>
            <person name="Carapito C."/>
            <person name="Deshayes C."/>
            <person name="Reyrat J.M."/>
            <person name="Van Dorsselaer A."/>
            <person name="Poch O."/>
            <person name="Schaeffer C."/>
            <person name="Lecompte O."/>
        </authorList>
    </citation>
    <scope>NUCLEOTIDE SEQUENCE [LARGE SCALE GENOMIC DNA]</scope>
    <source>
        <strain evidence="4">ATCC 700084 / mc(2)155</strain>
    </source>
</reference>
<keyword evidence="1" id="KW-0472">Membrane</keyword>
<dbReference type="GO" id="GO:0005576">
    <property type="term" value="C:extracellular region"/>
    <property type="evidence" value="ECO:0007669"/>
    <property type="project" value="TreeGrafter"/>
</dbReference>
<evidence type="ECO:0000313" key="4">
    <source>
        <dbReference type="Proteomes" id="UP000006158"/>
    </source>
</evidence>
<feature type="domain" description="Mce/MlaD" evidence="2">
    <location>
        <begin position="57"/>
        <end position="131"/>
    </location>
</feature>
<dbReference type="EMBL" id="CP001663">
    <property type="protein sequence ID" value="AFP37592.1"/>
    <property type="molecule type" value="Genomic_DNA"/>
</dbReference>
<evidence type="ECO:0000256" key="1">
    <source>
        <dbReference type="SAM" id="Phobius"/>
    </source>
</evidence>
<dbReference type="InterPro" id="IPR052336">
    <property type="entry name" value="MlaD_Phospholipid_Transporter"/>
</dbReference>
<sequence length="393" mass="41777">MRDQWPRQAVRHDPVLPGLQMKLLRNKVAAALLAAVVLGAVVLAVGGAYVKQQMGAITVTAQFDSAAGLYEGNVVAVLGMPVGEVKKIRNRNGYVEVEFTVDKGVNIPADVQAATISNSILTDRQIELTPPYRGGPTLQNNATIGLNRTRTPVEFARVLDVLDKLAGSLRGDGKGNGPIADVLGAGASIVDGNGQQMKDALGELSNALRLSSDRGQVTKDQLTTIVRNLSALSQAAADNDAMMREFGSSVRALSQIVADEDLGSGTTGKKINEVLTHTGQVLETHRDAIKDLVANGDVVLNTVAVDHERDVKELLDIAPMTLDNLYNVADKKNGALRVKVVTDKLLFDNQLIKEVCNMMGLRQLGCSTGTLQDFGPDFGLSSMLDGLAAMGQK</sequence>
<dbReference type="PANTHER" id="PTHR33371:SF4">
    <property type="entry name" value="INTERMEMBRANE PHOSPHOLIPID TRANSPORT SYSTEM BINDING PROTEIN MLAD"/>
    <property type="match status" value="1"/>
</dbReference>
<proteinExistence type="predicted"/>
<evidence type="ECO:0000259" key="2">
    <source>
        <dbReference type="Pfam" id="PF02470"/>
    </source>
</evidence>
<accession>I7FXM4</accession>
<dbReference type="Pfam" id="PF02470">
    <property type="entry name" value="MlaD"/>
    <property type="match status" value="1"/>
</dbReference>
<keyword evidence="1" id="KW-0812">Transmembrane</keyword>
<dbReference type="NCBIfam" id="TIGR00996">
    <property type="entry name" value="Mtu_fam_mce"/>
    <property type="match status" value="1"/>
</dbReference>